<evidence type="ECO:0000259" key="1">
    <source>
        <dbReference type="Pfam" id="PF12697"/>
    </source>
</evidence>
<dbReference type="Gene3D" id="3.40.50.1820">
    <property type="entry name" value="alpha/beta hydrolase"/>
    <property type="match status" value="1"/>
</dbReference>
<name>A0A934S5R2_9BACT</name>
<dbReference type="Proteomes" id="UP000603141">
    <property type="component" value="Unassembled WGS sequence"/>
</dbReference>
<protein>
    <submittedName>
        <fullName evidence="2">Alpha/beta hydrolase</fullName>
    </submittedName>
</protein>
<gene>
    <name evidence="2" type="ORF">JIN85_05005</name>
</gene>
<dbReference type="PANTHER" id="PTHR37946:SF1">
    <property type="entry name" value="SLL1969 PROTEIN"/>
    <property type="match status" value="1"/>
</dbReference>
<dbReference type="Pfam" id="PF12697">
    <property type="entry name" value="Abhydrolase_6"/>
    <property type="match status" value="1"/>
</dbReference>
<proteinExistence type="predicted"/>
<sequence>MSQIPSIFEQAEMLIPPFPWDKPRTHRADGEKVVLIHGLWRGFHAMEPLARRLQSAGYSTLNLPYPSSRKPIDWIVPRLRSQIEEFAEGDQVHLVTHSLGGILARAMLSAPPPWKVGKLVMIAPPNGGSEIVDWAQNKRLFLAFLGPAGRELGTDGVPLKLPQLPAGLEAAVIMGRKSKINFFHKVLQPENDGVVSVEYGKIEGLKGFTVVDGDHTFIQIHPDTIRQVLHFLKEGTLQKEIA</sequence>
<keyword evidence="3" id="KW-1185">Reference proteome</keyword>
<evidence type="ECO:0000313" key="3">
    <source>
        <dbReference type="Proteomes" id="UP000603141"/>
    </source>
</evidence>
<dbReference type="SUPFAM" id="SSF53474">
    <property type="entry name" value="alpha/beta-Hydrolases"/>
    <property type="match status" value="1"/>
</dbReference>
<dbReference type="AlphaFoldDB" id="A0A934S5R2"/>
<dbReference type="RefSeq" id="WP_200268214.1">
    <property type="nucleotide sequence ID" value="NZ_JAENIJ010000005.1"/>
</dbReference>
<dbReference type="EMBL" id="JAENIJ010000005">
    <property type="protein sequence ID" value="MBK1881760.1"/>
    <property type="molecule type" value="Genomic_DNA"/>
</dbReference>
<dbReference type="GO" id="GO:0016787">
    <property type="term" value="F:hydrolase activity"/>
    <property type="evidence" value="ECO:0007669"/>
    <property type="project" value="UniProtKB-KW"/>
</dbReference>
<organism evidence="2 3">
    <name type="scientific">Luteolibacter pohnpeiensis</name>
    <dbReference type="NCBI Taxonomy" id="454153"/>
    <lineage>
        <taxon>Bacteria</taxon>
        <taxon>Pseudomonadati</taxon>
        <taxon>Verrucomicrobiota</taxon>
        <taxon>Verrucomicrobiia</taxon>
        <taxon>Verrucomicrobiales</taxon>
        <taxon>Verrucomicrobiaceae</taxon>
        <taxon>Luteolibacter</taxon>
    </lineage>
</organism>
<keyword evidence="2" id="KW-0378">Hydrolase</keyword>
<accession>A0A934S5R2</accession>
<dbReference type="InterPro" id="IPR029058">
    <property type="entry name" value="AB_hydrolase_fold"/>
</dbReference>
<comment type="caution">
    <text evidence="2">The sequence shown here is derived from an EMBL/GenBank/DDBJ whole genome shotgun (WGS) entry which is preliminary data.</text>
</comment>
<evidence type="ECO:0000313" key="2">
    <source>
        <dbReference type="EMBL" id="MBK1881760.1"/>
    </source>
</evidence>
<reference evidence="2" key="1">
    <citation type="submission" date="2021-01" db="EMBL/GenBank/DDBJ databases">
        <title>Modified the classification status of verrucomicrobia.</title>
        <authorList>
            <person name="Feng X."/>
        </authorList>
    </citation>
    <scope>NUCLEOTIDE SEQUENCE</scope>
    <source>
        <strain evidence="2">KCTC 22041</strain>
    </source>
</reference>
<dbReference type="InterPro" id="IPR000073">
    <property type="entry name" value="AB_hydrolase_1"/>
</dbReference>
<feature type="domain" description="AB hydrolase-1" evidence="1">
    <location>
        <begin position="33"/>
        <end position="155"/>
    </location>
</feature>
<dbReference type="PANTHER" id="PTHR37946">
    <property type="entry name" value="SLL1969 PROTEIN"/>
    <property type="match status" value="1"/>
</dbReference>